<evidence type="ECO:0000313" key="3">
    <source>
        <dbReference type="Proteomes" id="UP001345219"/>
    </source>
</evidence>
<dbReference type="Proteomes" id="UP001345219">
    <property type="component" value="Chromosome 9"/>
</dbReference>
<dbReference type="Pfam" id="PF03099">
    <property type="entry name" value="BPL_LplA_LipB"/>
    <property type="match status" value="1"/>
</dbReference>
<dbReference type="EMBL" id="JAXIOK010000022">
    <property type="protein sequence ID" value="KAK4745204.1"/>
    <property type="molecule type" value="Genomic_DNA"/>
</dbReference>
<dbReference type="SUPFAM" id="SSF55681">
    <property type="entry name" value="Class II aaRS and biotin synthetases"/>
    <property type="match status" value="1"/>
</dbReference>
<dbReference type="GO" id="GO:0005737">
    <property type="term" value="C:cytoplasm"/>
    <property type="evidence" value="ECO:0007669"/>
    <property type="project" value="TreeGrafter"/>
</dbReference>
<reference evidence="2 3" key="1">
    <citation type="journal article" date="2023" name="Hortic Res">
        <title>Pangenome of water caltrop reveals structural variations and asymmetric subgenome divergence after allopolyploidization.</title>
        <authorList>
            <person name="Zhang X."/>
            <person name="Chen Y."/>
            <person name="Wang L."/>
            <person name="Yuan Y."/>
            <person name="Fang M."/>
            <person name="Shi L."/>
            <person name="Lu R."/>
            <person name="Comes H.P."/>
            <person name="Ma Y."/>
            <person name="Chen Y."/>
            <person name="Huang G."/>
            <person name="Zhou Y."/>
            <person name="Zheng Z."/>
            <person name="Qiu Y."/>
        </authorList>
    </citation>
    <scope>NUCLEOTIDE SEQUENCE [LARGE SCALE GENOMIC DNA]</scope>
    <source>
        <tissue evidence="2">Roots</tissue>
    </source>
</reference>
<protein>
    <recommendedName>
        <fullName evidence="1">BPL/LPL catalytic domain-containing protein</fullName>
    </recommendedName>
</protein>
<dbReference type="PANTHER" id="PTHR12835">
    <property type="entry name" value="BIOTIN PROTEIN LIGASE"/>
    <property type="match status" value="1"/>
</dbReference>
<keyword evidence="3" id="KW-1185">Reference proteome</keyword>
<dbReference type="InterPro" id="IPR004143">
    <property type="entry name" value="BPL_LPL_catalytic"/>
</dbReference>
<accession>A0AAN7GND4</accession>
<feature type="domain" description="BPL/LPL catalytic" evidence="1">
    <location>
        <begin position="5"/>
        <end position="68"/>
    </location>
</feature>
<dbReference type="PANTHER" id="PTHR12835:SF5">
    <property type="entry name" value="BIOTIN--PROTEIN LIGASE"/>
    <property type="match status" value="1"/>
</dbReference>
<evidence type="ECO:0000313" key="2">
    <source>
        <dbReference type="EMBL" id="KAK4745204.1"/>
    </source>
</evidence>
<organism evidence="2 3">
    <name type="scientific">Trapa incisa</name>
    <dbReference type="NCBI Taxonomy" id="236973"/>
    <lineage>
        <taxon>Eukaryota</taxon>
        <taxon>Viridiplantae</taxon>
        <taxon>Streptophyta</taxon>
        <taxon>Embryophyta</taxon>
        <taxon>Tracheophyta</taxon>
        <taxon>Spermatophyta</taxon>
        <taxon>Magnoliopsida</taxon>
        <taxon>eudicotyledons</taxon>
        <taxon>Gunneridae</taxon>
        <taxon>Pentapetalae</taxon>
        <taxon>rosids</taxon>
        <taxon>malvids</taxon>
        <taxon>Myrtales</taxon>
        <taxon>Lythraceae</taxon>
        <taxon>Trapa</taxon>
    </lineage>
</organism>
<dbReference type="GO" id="GO:0004077">
    <property type="term" value="F:biotin--[biotin carboxyl-carrier protein] ligase activity"/>
    <property type="evidence" value="ECO:0007669"/>
    <property type="project" value="TreeGrafter"/>
</dbReference>
<dbReference type="AlphaFoldDB" id="A0AAN7GND4"/>
<comment type="caution">
    <text evidence="2">The sequence shown here is derived from an EMBL/GenBank/DDBJ whole genome shotgun (WGS) entry which is preliminary data.</text>
</comment>
<name>A0AAN7GND4_9MYRT</name>
<evidence type="ECO:0000259" key="1">
    <source>
        <dbReference type="Pfam" id="PF03099"/>
    </source>
</evidence>
<dbReference type="Gene3D" id="3.30.930.10">
    <property type="entry name" value="Bira Bifunctional Protein, Domain 2"/>
    <property type="match status" value="1"/>
</dbReference>
<proteinExistence type="predicted"/>
<gene>
    <name evidence="2" type="ORF">SAY87_011516</name>
</gene>
<dbReference type="InterPro" id="IPR045864">
    <property type="entry name" value="aa-tRNA-synth_II/BPL/LPL"/>
</dbReference>
<sequence>MDNGRIVPLLQYVISLAITEAIKYICNQHGLPYLDVRIKWPNDLYLNGMYFRGILCTSTYRSKKFNVSAAIFSDYKVVDVNLNGISTLPIGQNRVCLMLLTTLVKCHSDHVRFYDNTKAIMSKYRFSNSEELCYQTRLNRVCWTVQDIYPYFVSPFPHAILVCRSLTLSSYLLPIGDDNEMCQLHPDGNREVHYLESPQNPLATKIYYCQFPLHQGTRLKEAPVTGCCGFFNRVKELLYCTVFSLSKVNELCICF</sequence>